<evidence type="ECO:0000313" key="3">
    <source>
        <dbReference type="Proteomes" id="UP000027238"/>
    </source>
</evidence>
<gene>
    <name evidence="2" type="ORF">CSUB01_11941</name>
</gene>
<feature type="compositionally biased region" description="Basic and acidic residues" evidence="1">
    <location>
        <begin position="319"/>
        <end position="329"/>
    </location>
</feature>
<comment type="caution">
    <text evidence="2">The sequence shown here is derived from an EMBL/GenBank/DDBJ whole genome shotgun (WGS) entry which is preliminary data.</text>
</comment>
<organism evidence="2 3">
    <name type="scientific">Colletotrichum sublineola</name>
    <name type="common">Sorghum anthracnose fungus</name>
    <dbReference type="NCBI Taxonomy" id="1173701"/>
    <lineage>
        <taxon>Eukaryota</taxon>
        <taxon>Fungi</taxon>
        <taxon>Dikarya</taxon>
        <taxon>Ascomycota</taxon>
        <taxon>Pezizomycotina</taxon>
        <taxon>Sordariomycetes</taxon>
        <taxon>Hypocreomycetidae</taxon>
        <taxon>Glomerellales</taxon>
        <taxon>Glomerellaceae</taxon>
        <taxon>Colletotrichum</taxon>
        <taxon>Colletotrichum graminicola species complex</taxon>
    </lineage>
</organism>
<dbReference type="OMA" id="TECEGFE"/>
<name>A0A066XGS0_COLSU</name>
<dbReference type="Proteomes" id="UP000027238">
    <property type="component" value="Unassembled WGS sequence"/>
</dbReference>
<sequence>MAEDGPDFNIAAREATSGFRDYLMRRGVPVTQERQPRVAKRVHDAIKGDKPPVWTLAEVRGMIQKNKDFRSQVRSPGFVRDIMGLQPGEALPEELVFTNPIPSTSRPVIPPQEVVQQQEAVQQQEVVQQQPVNSTVNPSSSYNNPNFVPPHYSSTRADRRPAVATQPFTTMPLVAGTPTARQLTDLIKMYPDGFKYNGGAYESLESKLAIFRDRCFKAACLAEARQTDFLSVIRNNPDKTKAEALELLIKKVTTLMKSITRIGTPSDAALRDQLLNSCRGVEECSLALFNPAPTFTGVCGQLRSAIGNAAQFKQQQHSTEVDDSHHQGDDQYWTDRTYNGQRGRQRFGNNYRNHRGDSGGGPRRPFNRPFNRNNRQQTSHKKCYYPTDTSMEAFNQFVTECEGFEPLESDEEPDRGHHVGDEEEYGTAFFTSTTFFNSAAIDGPSMFSGLRNQLATHFTKEDFRGDNDKVDDWIIPDSGAAEHSTVGIEQYLALKRFLDGNLVMNTATAGQARIRFGNGTYYVSKGTIDVATPLGNLTFHVMPSNTPFLLCLADIDKNGIKFDNFTNELIKGNTVVPIVRKWGHACRTSTNTPSLRHSAEFKKAALSLSIDVKEMPIEAHNSIGKVERYHSPLRRAYKILRDEGIAAEVALQLAVKAINDTAGPDGFVPTLLVFGAYPRVCDSPPPSATIARRAEAVRKAMEGVRQIHAKRQVNEASTTRNGPNATDTVALPLQSMVRVWHEKDGWQGPFRHIASNGTECTVNLPHGPRTFRSTVVKPYHDDPTTTEGSPGSQESNDDDEDELAATPADEVSDTIVVNTRPKRKPGRPKRYTHFFDETGMCAATSAAAFATTFVSAKEEADLLLAVELHKKRVITTPGGPFQQAIKTEITGLVERGVFRIIPYGPRKHAGTRLFNSRIANEVKGKNEVPYEESRLVIQGYADDGKEAMLTQSPTIQRASQRLILAIAPALMKGHGHCLWLRDIT</sequence>
<feature type="compositionally biased region" description="Polar residues" evidence="1">
    <location>
        <begin position="785"/>
        <end position="794"/>
    </location>
</feature>
<dbReference type="HOGENOM" id="CLU_308357_0_0_1"/>
<feature type="region of interest" description="Disordered" evidence="1">
    <location>
        <begin position="313"/>
        <end position="379"/>
    </location>
</feature>
<dbReference type="AlphaFoldDB" id="A0A066XGS0"/>
<proteinExistence type="predicted"/>
<feature type="compositionally biased region" description="Polar residues" evidence="1">
    <location>
        <begin position="334"/>
        <end position="351"/>
    </location>
</feature>
<feature type="compositionally biased region" description="Basic residues" evidence="1">
    <location>
        <begin position="820"/>
        <end position="829"/>
    </location>
</feature>
<evidence type="ECO:0000313" key="2">
    <source>
        <dbReference type="EMBL" id="KDN64951.1"/>
    </source>
</evidence>
<dbReference type="EMBL" id="JMSE01001081">
    <property type="protein sequence ID" value="KDN64951.1"/>
    <property type="molecule type" value="Genomic_DNA"/>
</dbReference>
<evidence type="ECO:0000256" key="1">
    <source>
        <dbReference type="SAM" id="MobiDB-lite"/>
    </source>
</evidence>
<accession>A0A066XGS0</accession>
<protein>
    <recommendedName>
        <fullName evidence="4">Integrase catalytic domain-containing protein</fullName>
    </recommendedName>
</protein>
<dbReference type="OrthoDB" id="4948765at2759"/>
<feature type="compositionally biased region" description="Polar residues" evidence="1">
    <location>
        <begin position="133"/>
        <end position="146"/>
    </location>
</feature>
<feature type="compositionally biased region" description="Low complexity" evidence="1">
    <location>
        <begin position="363"/>
        <end position="375"/>
    </location>
</feature>
<feature type="region of interest" description="Disordered" evidence="1">
    <location>
        <begin position="128"/>
        <end position="159"/>
    </location>
</feature>
<reference evidence="3" key="1">
    <citation type="journal article" date="2014" name="Genome Announc.">
        <title>Draft genome sequence of Colletotrichum sublineola, a destructive pathogen of cultivated sorghum.</title>
        <authorList>
            <person name="Baroncelli R."/>
            <person name="Sanz-Martin J.M."/>
            <person name="Rech G.E."/>
            <person name="Sukno S.A."/>
            <person name="Thon M.R."/>
        </authorList>
    </citation>
    <scope>NUCLEOTIDE SEQUENCE [LARGE SCALE GENOMIC DNA]</scope>
    <source>
        <strain evidence="3">TX430BB</strain>
    </source>
</reference>
<feature type="region of interest" description="Disordered" evidence="1">
    <location>
        <begin position="764"/>
        <end position="829"/>
    </location>
</feature>
<dbReference type="eggNOG" id="KOG0017">
    <property type="taxonomic scope" value="Eukaryota"/>
</dbReference>
<keyword evidence="3" id="KW-1185">Reference proteome</keyword>
<evidence type="ECO:0008006" key="4">
    <source>
        <dbReference type="Google" id="ProtNLM"/>
    </source>
</evidence>